<sequence length="292" mass="33280">MNKIYTFLAIIILLSSCNSNKKSSQDEDTDTKPMLFVSIQPLKYFVDMIVKDRYEVRVMVPPGSSPETFSPSSKQMTELEKSDGFVKIGSLPFENRWDSLWQANHPQTDLINCSIGIPEQKLAHQHGDHVHYGTDPHIWLAPSAAKIIAQNIYDGILHFDPANKTFYKKNLESLMDTIDHVQNELNVKLENMKDRDFLIFHPVLGYLSAEYQMNQEAIEFEGKKPSLRQLKHIVEVAKKENITTILVQKEFSTSSADIIAKEIDGQVVIIDPLGYNWPEVMRNIGSAISEKE</sequence>
<evidence type="ECO:0000313" key="2">
    <source>
        <dbReference type="Proteomes" id="UP000826212"/>
    </source>
</evidence>
<dbReference type="Proteomes" id="UP000826212">
    <property type="component" value="Chromosome"/>
</dbReference>
<gene>
    <name evidence="1" type="ORF">K4L44_16695</name>
</gene>
<dbReference type="EMBL" id="CP081303">
    <property type="protein sequence ID" value="QZE14140.1"/>
    <property type="molecule type" value="Genomic_DNA"/>
</dbReference>
<protein>
    <submittedName>
        <fullName evidence="1">Zinc ABC transporter substrate-binding protein</fullName>
    </submittedName>
</protein>
<keyword evidence="2" id="KW-1185">Reference proteome</keyword>
<accession>A0AC61NEX3</accession>
<proteinExistence type="predicted"/>
<organism evidence="1 2">
    <name type="scientific">Halosquirtibacter laminarini</name>
    <dbReference type="NCBI Taxonomy" id="3374600"/>
    <lineage>
        <taxon>Bacteria</taxon>
        <taxon>Pseudomonadati</taxon>
        <taxon>Bacteroidota</taxon>
        <taxon>Bacteroidia</taxon>
        <taxon>Marinilabiliales</taxon>
        <taxon>Prolixibacteraceae</taxon>
        <taxon>Halosquirtibacter</taxon>
    </lineage>
</organism>
<name>A0AC61NEX3_9BACT</name>
<evidence type="ECO:0000313" key="1">
    <source>
        <dbReference type="EMBL" id="QZE14140.1"/>
    </source>
</evidence>
<reference evidence="1" key="1">
    <citation type="submission" date="2021-08" db="EMBL/GenBank/DDBJ databases">
        <title>Novel anaerobic bacterium isolated from sea squirt in East Sea, Republic of Korea.</title>
        <authorList>
            <person name="Nguyen T.H."/>
            <person name="Li Z."/>
            <person name="Lee Y.-J."/>
            <person name="Ko J."/>
            <person name="Kim S.-G."/>
        </authorList>
    </citation>
    <scope>NUCLEOTIDE SEQUENCE</scope>
    <source>
        <strain evidence="1">KCTC 25031</strain>
    </source>
</reference>